<evidence type="ECO:0000256" key="1">
    <source>
        <dbReference type="SAM" id="MobiDB-lite"/>
    </source>
</evidence>
<protein>
    <submittedName>
        <fullName evidence="4">Uncharacterized protein</fullName>
    </submittedName>
</protein>
<feature type="domain" description="ARB-07466-like C-terminal" evidence="2">
    <location>
        <begin position="26"/>
        <end position="139"/>
    </location>
</feature>
<evidence type="ECO:0000313" key="4">
    <source>
        <dbReference type="EMBL" id="QGV77334.1"/>
    </source>
</evidence>
<dbReference type="PANTHER" id="PTHR35362:SF1">
    <property type="entry name" value="SKICH DOMAIN-CONTAINING PROTEIN"/>
    <property type="match status" value="1"/>
</dbReference>
<accession>A0A6I6F3S7</accession>
<dbReference type="InterPro" id="IPR058502">
    <property type="entry name" value="PLL-like_beta-prop"/>
</dbReference>
<reference evidence="4 5" key="1">
    <citation type="submission" date="2018-12" db="EMBL/GenBank/DDBJ databases">
        <title>Complete genome sequence of Streptomyces ficellus NRRL8067, the producer of ficellomycin, feldamycin and nojirimycin.</title>
        <authorList>
            <person name="Zhang H."/>
            <person name="Yue R."/>
            <person name="Liu Y."/>
            <person name="Li M."/>
            <person name="Mu H."/>
            <person name="Zhang J."/>
        </authorList>
    </citation>
    <scope>NUCLEOTIDE SEQUENCE [LARGE SCALE GENOMIC DNA]</scope>
    <source>
        <strain evidence="4 5">NRRL 8067</strain>
    </source>
</reference>
<dbReference type="AlphaFoldDB" id="A0A6I6F3S7"/>
<dbReference type="SUPFAM" id="SSF89372">
    <property type="entry name" value="Fucose-specific lectin"/>
    <property type="match status" value="1"/>
</dbReference>
<dbReference type="OrthoDB" id="7671932at2"/>
<evidence type="ECO:0000259" key="2">
    <source>
        <dbReference type="Pfam" id="PF26571"/>
    </source>
</evidence>
<feature type="compositionally biased region" description="Low complexity" evidence="1">
    <location>
        <begin position="511"/>
        <end position="520"/>
    </location>
</feature>
<dbReference type="KEGG" id="sfic:EIZ62_02995"/>
<keyword evidence="5" id="KW-1185">Reference proteome</keyword>
<dbReference type="PANTHER" id="PTHR35362">
    <property type="entry name" value="ANK_REP_REGION DOMAIN-CONTAINING PROTEIN"/>
    <property type="match status" value="1"/>
</dbReference>
<proteinExistence type="predicted"/>
<dbReference type="Pfam" id="PF26607">
    <property type="entry name" value="DUF8189"/>
    <property type="match status" value="1"/>
</dbReference>
<dbReference type="EMBL" id="CP034279">
    <property type="protein sequence ID" value="QGV77334.1"/>
    <property type="molecule type" value="Genomic_DNA"/>
</dbReference>
<organism evidence="4 5">
    <name type="scientific">Streptomyces ficellus</name>
    <dbReference type="NCBI Taxonomy" id="1977088"/>
    <lineage>
        <taxon>Bacteria</taxon>
        <taxon>Bacillati</taxon>
        <taxon>Actinomycetota</taxon>
        <taxon>Actinomycetes</taxon>
        <taxon>Kitasatosporales</taxon>
        <taxon>Streptomycetaceae</taxon>
        <taxon>Streptomyces</taxon>
    </lineage>
</organism>
<feature type="region of interest" description="Disordered" evidence="1">
    <location>
        <begin position="511"/>
        <end position="539"/>
    </location>
</feature>
<dbReference type="RefSeq" id="WP_156691153.1">
    <property type="nucleotide sequence ID" value="NZ_CP034279.1"/>
</dbReference>
<sequence>MAPTTPDFGPQIDDYAPSQPARVCDPQAKPGLLAFRDLVLASYPGTRSMGISRECGKTVDSEHKEGRAWDWGVDLHTQGHIASDLIDWLLATDRHGNPHALVRRFGIMYIIWNRRIWESYRPNAGWTPYTGVSPHTDHVHFSFSWAGARKQTSWWQTPAGPTRARVGVGVPSVVDHGAGMVVFGVDASGGVVHRWQNVAGGAWSAWTGLGGPPGGAVGRPWALVGRYGKLAVFVRGADGALWHTWQSEAGAWAPEWVSLGGRLAGDPSVVLSPNNALSVFARDPEGRVTHTWQRGAEHGYAWHESWADMEGSTAGRLSVLVGRDGGMVLFARGADGGLHHRWQTGTGGPWSGWTPLGGRLAGDPSVVLSPNNALSVFARDPEGRVTHTWQRGAEHGYAWHESWADMGGAVLGRPMVLVGRDGGMVLFARGTDGGLHHRWQTGTGGPWSGWSPLGGRLSADPAVVLNPSGDLSVFGRDPDGRMTHTWQRGPQHGHAWNDTWVDMEGNLAADPPHTALAAPALPAPPVGESAATVPDSVVS</sequence>
<evidence type="ECO:0000313" key="5">
    <source>
        <dbReference type="Proteomes" id="UP000422572"/>
    </source>
</evidence>
<name>A0A6I6F3S7_9ACTN</name>
<dbReference type="Proteomes" id="UP000422572">
    <property type="component" value="Chromosome"/>
</dbReference>
<feature type="domain" description="PLL-like beta propeller" evidence="3">
    <location>
        <begin position="173"/>
        <end position="396"/>
    </location>
</feature>
<gene>
    <name evidence="4" type="ORF">EIZ62_02995</name>
</gene>
<dbReference type="InterPro" id="IPR058593">
    <property type="entry name" value="ARB_07466-like_C"/>
</dbReference>
<dbReference type="CDD" id="cd22954">
    <property type="entry name" value="PLL_lectin"/>
    <property type="match status" value="1"/>
</dbReference>
<dbReference type="Pfam" id="PF26571">
    <property type="entry name" value="VldE"/>
    <property type="match status" value="1"/>
</dbReference>
<feature type="region of interest" description="Disordered" evidence="1">
    <location>
        <begin position="1"/>
        <end position="21"/>
    </location>
</feature>
<dbReference type="Gene3D" id="2.120.10.70">
    <property type="entry name" value="Fucose-specific lectin"/>
    <property type="match status" value="2"/>
</dbReference>
<evidence type="ECO:0000259" key="3">
    <source>
        <dbReference type="Pfam" id="PF26607"/>
    </source>
</evidence>